<comment type="caution">
    <text evidence="2">The sequence shown here is derived from an EMBL/GenBank/DDBJ whole genome shotgun (WGS) entry which is preliminary data.</text>
</comment>
<name>A0A210Q3J8_MIZYE</name>
<keyword evidence="3" id="KW-1185">Reference proteome</keyword>
<evidence type="ECO:0000313" key="3">
    <source>
        <dbReference type="Proteomes" id="UP000242188"/>
    </source>
</evidence>
<reference evidence="2 3" key="1">
    <citation type="journal article" date="2017" name="Nat. Ecol. Evol.">
        <title>Scallop genome provides insights into evolution of bilaterian karyotype and development.</title>
        <authorList>
            <person name="Wang S."/>
            <person name="Zhang J."/>
            <person name="Jiao W."/>
            <person name="Li J."/>
            <person name="Xun X."/>
            <person name="Sun Y."/>
            <person name="Guo X."/>
            <person name="Huan P."/>
            <person name="Dong B."/>
            <person name="Zhang L."/>
            <person name="Hu X."/>
            <person name="Sun X."/>
            <person name="Wang J."/>
            <person name="Zhao C."/>
            <person name="Wang Y."/>
            <person name="Wang D."/>
            <person name="Huang X."/>
            <person name="Wang R."/>
            <person name="Lv J."/>
            <person name="Li Y."/>
            <person name="Zhang Z."/>
            <person name="Liu B."/>
            <person name="Lu W."/>
            <person name="Hui Y."/>
            <person name="Liang J."/>
            <person name="Zhou Z."/>
            <person name="Hou R."/>
            <person name="Li X."/>
            <person name="Liu Y."/>
            <person name="Li H."/>
            <person name="Ning X."/>
            <person name="Lin Y."/>
            <person name="Zhao L."/>
            <person name="Xing Q."/>
            <person name="Dou J."/>
            <person name="Li Y."/>
            <person name="Mao J."/>
            <person name="Guo H."/>
            <person name="Dou H."/>
            <person name="Li T."/>
            <person name="Mu C."/>
            <person name="Jiang W."/>
            <person name="Fu Q."/>
            <person name="Fu X."/>
            <person name="Miao Y."/>
            <person name="Liu J."/>
            <person name="Yu Q."/>
            <person name="Li R."/>
            <person name="Liao H."/>
            <person name="Li X."/>
            <person name="Kong Y."/>
            <person name="Jiang Z."/>
            <person name="Chourrout D."/>
            <person name="Li R."/>
            <person name="Bao Z."/>
        </authorList>
    </citation>
    <scope>NUCLEOTIDE SEQUENCE [LARGE SCALE GENOMIC DNA]</scope>
    <source>
        <strain evidence="2 3">PY_sf001</strain>
    </source>
</reference>
<dbReference type="EMBL" id="NEDP02005138">
    <property type="protein sequence ID" value="OWF43316.1"/>
    <property type="molecule type" value="Genomic_DNA"/>
</dbReference>
<accession>A0A210Q3J8</accession>
<sequence>MQSNPFSLLFEPKDDAHFQTEEIALILECTIANTSAMISCLKTKSEQNVIAAMATFDNEKIETSQSWIKNQYQRWGPVIDGDEIPMNQFDAFAQKLPSSRKRILLGSNSDEGITFVSDTDSNAPYFKILGIIRQQTRNSKEAPAAAQLQKLYPERGDSREVLAKSATDYLFMCPARKVASDLTRAGNRVWVYLLAQPVSMLKGLGIPVKAIHGVDLIFLFNNIEDIGWFSMTSEEKEISAQMILYWNNFARS</sequence>
<dbReference type="PANTHER" id="PTHR45570:SF1">
    <property type="entry name" value="CARBOXYLIC ESTER HYDROLASE"/>
    <property type="match status" value="1"/>
</dbReference>
<protein>
    <submittedName>
        <fullName evidence="2">cAMP-regulated D2 protein</fullName>
    </submittedName>
</protein>
<dbReference type="PANTHER" id="PTHR45570">
    <property type="entry name" value="CARBOXYLIC ESTER HYDROLASE"/>
    <property type="match status" value="1"/>
</dbReference>
<proteinExistence type="predicted"/>
<evidence type="ECO:0000259" key="1">
    <source>
        <dbReference type="Pfam" id="PF00135"/>
    </source>
</evidence>
<dbReference type="Gene3D" id="3.40.50.1820">
    <property type="entry name" value="alpha/beta hydrolase"/>
    <property type="match status" value="1"/>
</dbReference>
<organism evidence="2 3">
    <name type="scientific">Mizuhopecten yessoensis</name>
    <name type="common">Japanese scallop</name>
    <name type="synonym">Patinopecten yessoensis</name>
    <dbReference type="NCBI Taxonomy" id="6573"/>
    <lineage>
        <taxon>Eukaryota</taxon>
        <taxon>Metazoa</taxon>
        <taxon>Spiralia</taxon>
        <taxon>Lophotrochozoa</taxon>
        <taxon>Mollusca</taxon>
        <taxon>Bivalvia</taxon>
        <taxon>Autobranchia</taxon>
        <taxon>Pteriomorphia</taxon>
        <taxon>Pectinida</taxon>
        <taxon>Pectinoidea</taxon>
        <taxon>Pectinidae</taxon>
        <taxon>Mizuhopecten</taxon>
    </lineage>
</organism>
<evidence type="ECO:0000313" key="2">
    <source>
        <dbReference type="EMBL" id="OWF43316.1"/>
    </source>
</evidence>
<dbReference type="Pfam" id="PF00135">
    <property type="entry name" value="COesterase"/>
    <property type="match status" value="1"/>
</dbReference>
<dbReference type="AlphaFoldDB" id="A0A210Q3J8"/>
<dbReference type="Proteomes" id="UP000242188">
    <property type="component" value="Unassembled WGS sequence"/>
</dbReference>
<gene>
    <name evidence="2" type="ORF">KP79_PYT18733</name>
</gene>
<feature type="domain" description="Carboxylesterase type B" evidence="1">
    <location>
        <begin position="14"/>
        <end position="252"/>
    </location>
</feature>
<dbReference type="SUPFAM" id="SSF53474">
    <property type="entry name" value="alpha/beta-Hydrolases"/>
    <property type="match status" value="1"/>
</dbReference>
<dbReference type="InterPro" id="IPR002018">
    <property type="entry name" value="CarbesteraseB"/>
</dbReference>
<dbReference type="InterPro" id="IPR029058">
    <property type="entry name" value="AB_hydrolase_fold"/>
</dbReference>